<reference evidence="2" key="1">
    <citation type="submission" date="2020-04" db="EMBL/GenBank/DDBJ databases">
        <title>Draft genome resource of the tomato pathogen Pseudocercospora fuligena.</title>
        <authorList>
            <person name="Zaccaron A."/>
        </authorList>
    </citation>
    <scope>NUCLEOTIDE SEQUENCE</scope>
    <source>
        <strain evidence="2">PF001</strain>
    </source>
</reference>
<evidence type="ECO:0000313" key="2">
    <source>
        <dbReference type="EMBL" id="KAF7187879.1"/>
    </source>
</evidence>
<protein>
    <submittedName>
        <fullName evidence="2">Uncharacterized protein</fullName>
    </submittedName>
</protein>
<dbReference type="OrthoDB" id="3647304at2759"/>
<feature type="compositionally biased region" description="Low complexity" evidence="1">
    <location>
        <begin position="490"/>
        <end position="513"/>
    </location>
</feature>
<dbReference type="AlphaFoldDB" id="A0A8H6RBG4"/>
<name>A0A8H6RBG4_9PEZI</name>
<accession>A0A8H6RBG4</accession>
<feature type="region of interest" description="Disordered" evidence="1">
    <location>
        <begin position="336"/>
        <end position="533"/>
    </location>
</feature>
<evidence type="ECO:0000256" key="1">
    <source>
        <dbReference type="SAM" id="MobiDB-lite"/>
    </source>
</evidence>
<organism evidence="2 3">
    <name type="scientific">Pseudocercospora fuligena</name>
    <dbReference type="NCBI Taxonomy" id="685502"/>
    <lineage>
        <taxon>Eukaryota</taxon>
        <taxon>Fungi</taxon>
        <taxon>Dikarya</taxon>
        <taxon>Ascomycota</taxon>
        <taxon>Pezizomycotina</taxon>
        <taxon>Dothideomycetes</taxon>
        <taxon>Dothideomycetidae</taxon>
        <taxon>Mycosphaerellales</taxon>
        <taxon>Mycosphaerellaceae</taxon>
        <taxon>Pseudocercospora</taxon>
    </lineage>
</organism>
<feature type="compositionally biased region" description="Low complexity" evidence="1">
    <location>
        <begin position="470"/>
        <end position="481"/>
    </location>
</feature>
<feature type="region of interest" description="Disordered" evidence="1">
    <location>
        <begin position="126"/>
        <end position="164"/>
    </location>
</feature>
<sequence>MPVKIPALTPLYEKLGLRAPYTKKAEDWRASPAVAALWTDLGKLCDRHIWKEPIVIRHCPEVDDAQTDLLNEHGPRIWKEADGRPWLLLSGEEPSYQQDLKWENLEHQEFIRKTFRTLAVAKILSRRKHKGQGSQDASDNGSDPSYTPAPSTANPHPTNHGSRTRLRCFNTSQEGHNDALGLWDSIWLGDNDQPQLSLNGKSWIEIQEDYFERSQGGKACHGVEPYCFDEARPRWIEYMQCVACEKAGRPCEKLKGEVLELKWQEKASNTTLEKNIWSVHCYYEGREVKALLKEMPERERLRLGYERPIWQFWKLNGGYTTDRLLTDVPQNATTPLLQSDVLPANQDKGKRKRQESAELDDQIHDRTQSLPKRITRSRTSGAALGISAFSPINGRHAGPSTQPHGQSDSRPNQDRGQSFDSLYDTTPAPQSSTRIADPERATQNATQSIFQRCIRPRNEEEHGTASPDTQAQSHQASALLQERPPPASTPNPAATTTTELVSEPQTPQNQDNEPPQPPAPTSGTPPQTTGPEPLDIEIIESKPIPRSSSTMDPPPFTLRFPIWLKTGETAKVVWLDDSMTVQDVFTRLRKNLRRQIEGKKLLAINLRFEVEGQALITVDEDDEDGWEMVLKVVEKAEKKEMYGNLEVE</sequence>
<gene>
    <name evidence="2" type="ORF">HII31_10779</name>
</gene>
<evidence type="ECO:0000313" key="3">
    <source>
        <dbReference type="Proteomes" id="UP000660729"/>
    </source>
</evidence>
<feature type="compositionally biased region" description="Low complexity" evidence="1">
    <location>
        <begin position="521"/>
        <end position="533"/>
    </location>
</feature>
<keyword evidence="3" id="KW-1185">Reference proteome</keyword>
<feature type="compositionally biased region" description="Polar residues" evidence="1">
    <location>
        <begin position="441"/>
        <end position="450"/>
    </location>
</feature>
<feature type="compositionally biased region" description="Polar residues" evidence="1">
    <location>
        <begin position="132"/>
        <end position="161"/>
    </location>
</feature>
<dbReference type="Proteomes" id="UP000660729">
    <property type="component" value="Unassembled WGS sequence"/>
</dbReference>
<dbReference type="EMBL" id="JABCIY010000219">
    <property type="protein sequence ID" value="KAF7187879.1"/>
    <property type="molecule type" value="Genomic_DNA"/>
</dbReference>
<feature type="compositionally biased region" description="Polar residues" evidence="1">
    <location>
        <begin position="399"/>
        <end position="434"/>
    </location>
</feature>
<comment type="caution">
    <text evidence="2">The sequence shown here is derived from an EMBL/GenBank/DDBJ whole genome shotgun (WGS) entry which is preliminary data.</text>
</comment>
<proteinExistence type="predicted"/>